<protein>
    <submittedName>
        <fullName evidence="2">Uncharacterized protein</fullName>
    </submittedName>
</protein>
<organism evidence="2 3">
    <name type="scientific">Zalerion maritima</name>
    <dbReference type="NCBI Taxonomy" id="339359"/>
    <lineage>
        <taxon>Eukaryota</taxon>
        <taxon>Fungi</taxon>
        <taxon>Dikarya</taxon>
        <taxon>Ascomycota</taxon>
        <taxon>Pezizomycotina</taxon>
        <taxon>Sordariomycetes</taxon>
        <taxon>Lulworthiomycetidae</taxon>
        <taxon>Lulworthiales</taxon>
        <taxon>Lulworthiaceae</taxon>
        <taxon>Zalerion</taxon>
    </lineage>
</organism>
<gene>
    <name evidence="2" type="ORF">MKZ38_002162</name>
</gene>
<comment type="caution">
    <text evidence="2">The sequence shown here is derived from an EMBL/GenBank/DDBJ whole genome shotgun (WGS) entry which is preliminary data.</text>
</comment>
<feature type="region of interest" description="Disordered" evidence="1">
    <location>
        <begin position="20"/>
        <end position="47"/>
    </location>
</feature>
<evidence type="ECO:0000313" key="2">
    <source>
        <dbReference type="EMBL" id="KAJ2900978.1"/>
    </source>
</evidence>
<name>A0AAD5RQP4_9PEZI</name>
<keyword evidence="3" id="KW-1185">Reference proteome</keyword>
<accession>A0AAD5RQP4</accession>
<feature type="compositionally biased region" description="Low complexity" evidence="1">
    <location>
        <begin position="136"/>
        <end position="146"/>
    </location>
</feature>
<proteinExistence type="predicted"/>
<sequence length="217" mass="23371">MGRNRIPHRLVQLPALEPLQPPLRHLPHNLRRTPGNDAKTRHHHVTRDDRPVQNLDVVLDDGKVPHHALGPDAHVRSHARRLDDRPFPHEHVVPQPQRHQYLPIATAVFVAGAAAAPPPPPPPAFPPPPPPPPPAAAAAPAAAAVAPSPPAPPPDEEAGGRDRVKSPRIITSGCITVLPPSMMFCVPTRLLLRATLLPVSFFCRSTGMSARRAACVL</sequence>
<reference evidence="2" key="1">
    <citation type="submission" date="2022-07" db="EMBL/GenBank/DDBJ databases">
        <title>Draft genome sequence of Zalerion maritima ATCC 34329, a (micro)plastics degrading marine fungus.</title>
        <authorList>
            <person name="Paco A."/>
            <person name="Goncalves M.F.M."/>
            <person name="Rocha-Santos T.A.P."/>
            <person name="Alves A."/>
        </authorList>
    </citation>
    <scope>NUCLEOTIDE SEQUENCE</scope>
    <source>
        <strain evidence="2">ATCC 34329</strain>
    </source>
</reference>
<evidence type="ECO:0000256" key="1">
    <source>
        <dbReference type="SAM" id="MobiDB-lite"/>
    </source>
</evidence>
<dbReference type="Proteomes" id="UP001201980">
    <property type="component" value="Unassembled WGS sequence"/>
</dbReference>
<dbReference type="EMBL" id="JAKWBI020000163">
    <property type="protein sequence ID" value="KAJ2900978.1"/>
    <property type="molecule type" value="Genomic_DNA"/>
</dbReference>
<feature type="region of interest" description="Disordered" evidence="1">
    <location>
        <begin position="113"/>
        <end position="165"/>
    </location>
</feature>
<dbReference type="AlphaFoldDB" id="A0AAD5RQP4"/>
<evidence type="ECO:0000313" key="3">
    <source>
        <dbReference type="Proteomes" id="UP001201980"/>
    </source>
</evidence>
<feature type="compositionally biased region" description="Pro residues" evidence="1">
    <location>
        <begin position="116"/>
        <end position="135"/>
    </location>
</feature>